<dbReference type="EMBL" id="CAJOBZ010000006">
    <property type="protein sequence ID" value="CAF4807970.1"/>
    <property type="molecule type" value="Genomic_DNA"/>
</dbReference>
<keyword evidence="1" id="KW-0732">Signal</keyword>
<evidence type="ECO:0008006" key="4">
    <source>
        <dbReference type="Google" id="ProtNLM"/>
    </source>
</evidence>
<dbReference type="Gene3D" id="1.10.2080.10">
    <property type="entry name" value="Insect odorant-binding protein A10/Ejaculatory bulb-specific protein 3"/>
    <property type="match status" value="1"/>
</dbReference>
<accession>A0A821PKR6</accession>
<dbReference type="PANTHER" id="PTHR11257">
    <property type="entry name" value="CHEMOSENSORY PROTEIN-RELATED"/>
    <property type="match status" value="1"/>
</dbReference>
<protein>
    <recommendedName>
        <fullName evidence="4">Chemosensory protein</fullName>
    </recommendedName>
</protein>
<dbReference type="InterPro" id="IPR036682">
    <property type="entry name" value="OS_D_A10/PebIII_sf"/>
</dbReference>
<keyword evidence="3" id="KW-1185">Reference proteome</keyword>
<gene>
    <name evidence="2" type="ORF">PMACD_LOCUS3862</name>
</gene>
<dbReference type="Pfam" id="PF03392">
    <property type="entry name" value="OS-D"/>
    <property type="match status" value="1"/>
</dbReference>
<comment type="caution">
    <text evidence="2">The sequence shown here is derived from an EMBL/GenBank/DDBJ whole genome shotgun (WGS) entry which is preliminary data.</text>
</comment>
<dbReference type="Proteomes" id="UP000663880">
    <property type="component" value="Unassembled WGS sequence"/>
</dbReference>
<reference evidence="2" key="1">
    <citation type="submission" date="2021-02" db="EMBL/GenBank/DDBJ databases">
        <authorList>
            <person name="Steward A R."/>
        </authorList>
    </citation>
    <scope>NUCLEOTIDE SEQUENCE</scope>
</reference>
<dbReference type="AlphaFoldDB" id="A0A821PKR6"/>
<proteinExistence type="predicted"/>
<evidence type="ECO:0000313" key="2">
    <source>
        <dbReference type="EMBL" id="CAF4807970.1"/>
    </source>
</evidence>
<feature type="signal peptide" evidence="1">
    <location>
        <begin position="1"/>
        <end position="16"/>
    </location>
</feature>
<dbReference type="OrthoDB" id="7256944at2759"/>
<evidence type="ECO:0000256" key="1">
    <source>
        <dbReference type="SAM" id="SignalP"/>
    </source>
</evidence>
<name>A0A821PKR6_9NEOP</name>
<dbReference type="SUPFAM" id="SSF100910">
    <property type="entry name" value="Chemosensory protein Csp2"/>
    <property type="match status" value="1"/>
</dbReference>
<feature type="chain" id="PRO_5032569466" description="Chemosensory protein" evidence="1">
    <location>
        <begin position="17"/>
        <end position="123"/>
    </location>
</feature>
<organism evidence="2 3">
    <name type="scientific">Pieris macdunnoughi</name>
    <dbReference type="NCBI Taxonomy" id="345717"/>
    <lineage>
        <taxon>Eukaryota</taxon>
        <taxon>Metazoa</taxon>
        <taxon>Ecdysozoa</taxon>
        <taxon>Arthropoda</taxon>
        <taxon>Hexapoda</taxon>
        <taxon>Insecta</taxon>
        <taxon>Pterygota</taxon>
        <taxon>Neoptera</taxon>
        <taxon>Endopterygota</taxon>
        <taxon>Lepidoptera</taxon>
        <taxon>Glossata</taxon>
        <taxon>Ditrysia</taxon>
        <taxon>Papilionoidea</taxon>
        <taxon>Pieridae</taxon>
        <taxon>Pierinae</taxon>
        <taxon>Pieris</taxon>
    </lineage>
</organism>
<sequence>MKIILLLAVVCAAASADTIDFFSTADDNLDMKAVVDDPAKLKAMTDCFLDKGPCDPVAQSYKLIIPEAFPHACGRCNDAQKHLAHTYLRGLFSKIPEDYDDFLKKYDPQGIYLDNFMEAVKDY</sequence>
<dbReference type="InterPro" id="IPR005055">
    <property type="entry name" value="A10/PebIII"/>
</dbReference>
<evidence type="ECO:0000313" key="3">
    <source>
        <dbReference type="Proteomes" id="UP000663880"/>
    </source>
</evidence>
<dbReference type="PANTHER" id="PTHR11257:SF13">
    <property type="entry name" value="GEO07322P1"/>
    <property type="match status" value="1"/>
</dbReference>